<gene>
    <name evidence="2" type="ORF">G2W53_011820</name>
</gene>
<name>A0A834TWR1_9FABA</name>
<dbReference type="PANTHER" id="PTHR37259">
    <property type="entry name" value="OS07G0474300 PROTEIN"/>
    <property type="match status" value="1"/>
</dbReference>
<evidence type="ECO:0000313" key="2">
    <source>
        <dbReference type="EMBL" id="KAF7829487.1"/>
    </source>
</evidence>
<dbReference type="PANTHER" id="PTHR37259:SF2">
    <property type="entry name" value="OS07G0474300 PROTEIN"/>
    <property type="match status" value="1"/>
</dbReference>
<dbReference type="OrthoDB" id="784446at2759"/>
<organism evidence="2 3">
    <name type="scientific">Senna tora</name>
    <dbReference type="NCBI Taxonomy" id="362788"/>
    <lineage>
        <taxon>Eukaryota</taxon>
        <taxon>Viridiplantae</taxon>
        <taxon>Streptophyta</taxon>
        <taxon>Embryophyta</taxon>
        <taxon>Tracheophyta</taxon>
        <taxon>Spermatophyta</taxon>
        <taxon>Magnoliopsida</taxon>
        <taxon>eudicotyledons</taxon>
        <taxon>Gunneridae</taxon>
        <taxon>Pentapetalae</taxon>
        <taxon>rosids</taxon>
        <taxon>fabids</taxon>
        <taxon>Fabales</taxon>
        <taxon>Fabaceae</taxon>
        <taxon>Caesalpinioideae</taxon>
        <taxon>Cassia clade</taxon>
        <taxon>Senna</taxon>
    </lineage>
</organism>
<dbReference type="EMBL" id="JAAIUW010000005">
    <property type="protein sequence ID" value="KAF7829487.1"/>
    <property type="molecule type" value="Genomic_DNA"/>
</dbReference>
<proteinExistence type="predicted"/>
<accession>A0A834TWR1</accession>
<dbReference type="AlphaFoldDB" id="A0A834TWR1"/>
<feature type="region of interest" description="Disordered" evidence="1">
    <location>
        <begin position="169"/>
        <end position="205"/>
    </location>
</feature>
<sequence>MYSSVSKMKSDRKPPLATSPMRLRTRRVLRPSNSCLLQTPTATGSLTESKKPVCSQDIEESELRPEYRTISCELRNLSKMVWEELGKTKSENSAFESVNSSTLFERGRFYDEYSARRNERLKRKKGVTADDGKASVYVYNLGVTVESAKKSGSKKRESLRKSVSAAYSVDPRSSDISGPLSSASDLPRANSLSTEAKSSGNSTTSVAASFSSNPIKLLTSLSTQDDPSGISATLDAASVLLCATSLSTEPTSSGISKASVASATPRIVATSDTADVSSIPTKMLLLFSSGFSSRFSSRLGSMPKMPILSMSSSKDDIVDLSSAITVEMLELDLT</sequence>
<dbReference type="Proteomes" id="UP000634136">
    <property type="component" value="Unassembled WGS sequence"/>
</dbReference>
<comment type="caution">
    <text evidence="2">The sequence shown here is derived from an EMBL/GenBank/DDBJ whole genome shotgun (WGS) entry which is preliminary data.</text>
</comment>
<evidence type="ECO:0000313" key="3">
    <source>
        <dbReference type="Proteomes" id="UP000634136"/>
    </source>
</evidence>
<protein>
    <submittedName>
        <fullName evidence="2">Uncharacterized protein</fullName>
    </submittedName>
</protein>
<feature type="region of interest" description="Disordered" evidence="1">
    <location>
        <begin position="1"/>
        <end position="23"/>
    </location>
</feature>
<feature type="compositionally biased region" description="Polar residues" evidence="1">
    <location>
        <begin position="174"/>
        <end position="205"/>
    </location>
</feature>
<evidence type="ECO:0000256" key="1">
    <source>
        <dbReference type="SAM" id="MobiDB-lite"/>
    </source>
</evidence>
<keyword evidence="3" id="KW-1185">Reference proteome</keyword>
<reference evidence="2" key="1">
    <citation type="submission" date="2020-09" db="EMBL/GenBank/DDBJ databases">
        <title>Genome-Enabled Discovery of Anthraquinone Biosynthesis in Senna tora.</title>
        <authorList>
            <person name="Kang S.-H."/>
            <person name="Pandey R.P."/>
            <person name="Lee C.-M."/>
            <person name="Sim J.-S."/>
            <person name="Jeong J.-T."/>
            <person name="Choi B.-S."/>
            <person name="Jung M."/>
            <person name="Ginzburg D."/>
            <person name="Zhao K."/>
            <person name="Won S.Y."/>
            <person name="Oh T.-J."/>
            <person name="Yu Y."/>
            <person name="Kim N.-H."/>
            <person name="Lee O.R."/>
            <person name="Lee T.-H."/>
            <person name="Bashyal P."/>
            <person name="Kim T.-S."/>
            <person name="Lee W.-H."/>
            <person name="Kawkins C."/>
            <person name="Kim C.-K."/>
            <person name="Kim J.S."/>
            <person name="Ahn B.O."/>
            <person name="Rhee S.Y."/>
            <person name="Sohng J.K."/>
        </authorList>
    </citation>
    <scope>NUCLEOTIDE SEQUENCE</scope>
    <source>
        <tissue evidence="2">Leaf</tissue>
    </source>
</reference>